<evidence type="ECO:0000256" key="4">
    <source>
        <dbReference type="ARBA" id="ARBA00021870"/>
    </source>
</evidence>
<evidence type="ECO:0000256" key="10">
    <source>
        <dbReference type="ARBA" id="ARBA00025598"/>
    </source>
</evidence>
<feature type="domain" description="Flagellar motor switch protein FliG middle" evidence="12">
    <location>
        <begin position="125"/>
        <end position="197"/>
    </location>
</feature>
<dbReference type="SUPFAM" id="SSF48029">
    <property type="entry name" value="FliG"/>
    <property type="match status" value="2"/>
</dbReference>
<dbReference type="Proteomes" id="UP001589896">
    <property type="component" value="Unassembled WGS sequence"/>
</dbReference>
<accession>A0ABV6RUN8</accession>
<dbReference type="PRINTS" id="PR00954">
    <property type="entry name" value="FLGMOTORFLIG"/>
</dbReference>
<organism evidence="14 15">
    <name type="scientific">Lysobacter korlensis</name>
    <dbReference type="NCBI Taxonomy" id="553636"/>
    <lineage>
        <taxon>Bacteria</taxon>
        <taxon>Pseudomonadati</taxon>
        <taxon>Pseudomonadota</taxon>
        <taxon>Gammaproteobacteria</taxon>
        <taxon>Lysobacterales</taxon>
        <taxon>Lysobacteraceae</taxon>
        <taxon>Lysobacter</taxon>
    </lineage>
</organism>
<comment type="similarity">
    <text evidence="3">Belongs to the FliG family.</text>
</comment>
<sequence>MTDATKTISGTAKPLTGAQKAALVIMQLNQDRAAEVMRQLSEPEAEEIAAEIVRLRRVDAATTEAALTEFHERSQMGGFQTRGGHDFAAGLLAASFGSERATGLMDRLASSMAGKAFEFLDLAEPAQVSTLLDGELAETVALVLAHLRAEHASAVLTRFDPAMRADVAQCIATMGTATPEAVGIVAETLKQRARAVVVPQEQVEVVGGVQPLVDIINRSDVATERDLLAALDERDPELAENVRARMLTFDDLVRLDARDVQQVLRGVEPLILATAMKGASPLVVERIRENISDRKKELLEEESESLGKLRKSEVDEARAEVVRAIRALEVAGEIQVHRGEEDEYVD</sequence>
<evidence type="ECO:0000256" key="1">
    <source>
        <dbReference type="ARBA" id="ARBA00004117"/>
    </source>
</evidence>
<comment type="caution">
    <text evidence="14">The sequence shown here is derived from an EMBL/GenBank/DDBJ whole genome shotgun (WGS) entry which is preliminary data.</text>
</comment>
<reference evidence="14 15" key="1">
    <citation type="submission" date="2024-09" db="EMBL/GenBank/DDBJ databases">
        <authorList>
            <person name="Sun Q."/>
            <person name="Mori K."/>
        </authorList>
    </citation>
    <scope>NUCLEOTIDE SEQUENCE [LARGE SCALE GENOMIC DNA]</scope>
    <source>
        <strain evidence="14 15">KCTC 23076</strain>
    </source>
</reference>
<evidence type="ECO:0000256" key="9">
    <source>
        <dbReference type="ARBA" id="ARBA00023143"/>
    </source>
</evidence>
<gene>
    <name evidence="14" type="primary">fliG</name>
    <name evidence="14" type="ORF">ACFFGH_22900</name>
</gene>
<proteinExistence type="inferred from homology"/>
<keyword evidence="14" id="KW-0966">Cell projection</keyword>
<keyword evidence="14" id="KW-0969">Cilium</keyword>
<evidence type="ECO:0000259" key="12">
    <source>
        <dbReference type="Pfam" id="PF14841"/>
    </source>
</evidence>
<evidence type="ECO:0000259" key="11">
    <source>
        <dbReference type="Pfam" id="PF01706"/>
    </source>
</evidence>
<dbReference type="Pfam" id="PF01706">
    <property type="entry name" value="FliG_C"/>
    <property type="match status" value="1"/>
</dbReference>
<dbReference type="PANTHER" id="PTHR30534">
    <property type="entry name" value="FLAGELLAR MOTOR SWITCH PROTEIN FLIG"/>
    <property type="match status" value="1"/>
</dbReference>
<evidence type="ECO:0000259" key="13">
    <source>
        <dbReference type="Pfam" id="PF14842"/>
    </source>
</evidence>
<evidence type="ECO:0000256" key="2">
    <source>
        <dbReference type="ARBA" id="ARBA00004515"/>
    </source>
</evidence>
<dbReference type="InterPro" id="IPR023087">
    <property type="entry name" value="Flg_Motor_Flig_C"/>
</dbReference>
<keyword evidence="9" id="KW-0975">Bacterial flagellum</keyword>
<evidence type="ECO:0000256" key="6">
    <source>
        <dbReference type="ARBA" id="ARBA00022500"/>
    </source>
</evidence>
<dbReference type="InterPro" id="IPR011002">
    <property type="entry name" value="FliG_a-hlx"/>
</dbReference>
<dbReference type="EMBL" id="JBHLTG010000006">
    <property type="protein sequence ID" value="MFC0680690.1"/>
    <property type="molecule type" value="Genomic_DNA"/>
</dbReference>
<dbReference type="Pfam" id="PF14841">
    <property type="entry name" value="FliG_M"/>
    <property type="match status" value="1"/>
</dbReference>
<dbReference type="PANTHER" id="PTHR30534:SF0">
    <property type="entry name" value="FLAGELLAR MOTOR SWITCH PROTEIN FLIG"/>
    <property type="match status" value="1"/>
</dbReference>
<evidence type="ECO:0000313" key="15">
    <source>
        <dbReference type="Proteomes" id="UP001589896"/>
    </source>
</evidence>
<protein>
    <recommendedName>
        <fullName evidence="4">Flagellar motor switch protein FliG</fullName>
    </recommendedName>
</protein>
<evidence type="ECO:0000256" key="8">
    <source>
        <dbReference type="ARBA" id="ARBA00023136"/>
    </source>
</evidence>
<dbReference type="InterPro" id="IPR032779">
    <property type="entry name" value="FliG_M"/>
</dbReference>
<keyword evidence="6" id="KW-0145">Chemotaxis</keyword>
<keyword evidence="8" id="KW-0472">Membrane</keyword>
<keyword evidence="15" id="KW-1185">Reference proteome</keyword>
<evidence type="ECO:0000256" key="3">
    <source>
        <dbReference type="ARBA" id="ARBA00010299"/>
    </source>
</evidence>
<evidence type="ECO:0000256" key="7">
    <source>
        <dbReference type="ARBA" id="ARBA00022779"/>
    </source>
</evidence>
<keyword evidence="14" id="KW-0282">Flagellum</keyword>
<dbReference type="InterPro" id="IPR000090">
    <property type="entry name" value="Flg_Motor_Flig"/>
</dbReference>
<evidence type="ECO:0000256" key="5">
    <source>
        <dbReference type="ARBA" id="ARBA00022475"/>
    </source>
</evidence>
<comment type="subcellular location">
    <subcellularLocation>
        <location evidence="1">Bacterial flagellum basal body</location>
    </subcellularLocation>
    <subcellularLocation>
        <location evidence="2">Cell inner membrane</location>
        <topology evidence="2">Peripheral membrane protein</topology>
        <orientation evidence="2">Cytoplasmic side</orientation>
    </subcellularLocation>
</comment>
<keyword evidence="7" id="KW-0283">Flagellar rotation</keyword>
<keyword evidence="5" id="KW-1003">Cell membrane</keyword>
<evidence type="ECO:0000313" key="14">
    <source>
        <dbReference type="EMBL" id="MFC0680690.1"/>
    </source>
</evidence>
<feature type="domain" description="Flagellar motor switch protein FliG N-terminal" evidence="13">
    <location>
        <begin position="15"/>
        <end position="116"/>
    </location>
</feature>
<dbReference type="Pfam" id="PF14842">
    <property type="entry name" value="FliG_N"/>
    <property type="match status" value="1"/>
</dbReference>
<dbReference type="Gene3D" id="1.10.220.30">
    <property type="match status" value="3"/>
</dbReference>
<dbReference type="InterPro" id="IPR028263">
    <property type="entry name" value="FliG_N"/>
</dbReference>
<feature type="domain" description="Flagellar motor switch protein FliG C-terminal" evidence="11">
    <location>
        <begin position="230"/>
        <end position="335"/>
    </location>
</feature>
<name>A0ABV6RUN8_9GAMM</name>
<dbReference type="RefSeq" id="WP_386672664.1">
    <property type="nucleotide sequence ID" value="NZ_JBHLTG010000006.1"/>
</dbReference>
<dbReference type="NCBIfam" id="TIGR00207">
    <property type="entry name" value="fliG"/>
    <property type="match status" value="1"/>
</dbReference>
<comment type="function">
    <text evidence="10">FliG is one of three proteins (FliG, FliN, FliM) that forms the rotor-mounted switch complex (C ring), located at the base of the basal body. This complex interacts with the CheY and CheZ chemotaxis proteins, in addition to contacting components of the motor that determine the direction of flagellar rotation.</text>
</comment>